<dbReference type="Proteomes" id="UP000063063">
    <property type="component" value="Chromosome 35"/>
</dbReference>
<feature type="compositionally biased region" description="Low complexity" evidence="1">
    <location>
        <begin position="30"/>
        <end position="44"/>
    </location>
</feature>
<reference evidence="2 3" key="1">
    <citation type="journal article" date="2015" name="Sci. Rep.">
        <title>The genome of Leishmania panamensis: insights into genomics of the L. (Viannia) subgenus.</title>
        <authorList>
            <person name="Llanes A."/>
            <person name="Restrepo C.M."/>
            <person name="Vecchio G.D."/>
            <person name="Anguizola F.J."/>
            <person name="Lleonart R."/>
        </authorList>
    </citation>
    <scope>NUCLEOTIDE SEQUENCE [LARGE SCALE GENOMIC DNA]</scope>
    <source>
        <strain evidence="2 3">MHOM/PA/94/PSC-1</strain>
    </source>
</reference>
<dbReference type="eggNOG" id="ENOG502SI24">
    <property type="taxonomic scope" value="Eukaryota"/>
</dbReference>
<evidence type="ECO:0000256" key="1">
    <source>
        <dbReference type="SAM" id="MobiDB-lite"/>
    </source>
</evidence>
<evidence type="ECO:0000313" key="2">
    <source>
        <dbReference type="EMBL" id="AIO02325.1"/>
    </source>
</evidence>
<sequence length="877" mass="95177">MQAEDAAQSPPRKKRGVAAAVPTGRDKMTVAALVSVPPSLSSSFPVPPKSCELHTTAKLRPGSKRGRADKRQSSMDGNCQRSSRHHTETTLEDTAAPASSTPSTRTRTNLTLMYNFESPPLPSPPCRNWQDATASPASLVGSIATPARRNGLVLTSTPPFIREERARAAKGDAATHTPSASVSTPMRLVRVARGLLSPASTTLRRRLTHLRRSAVGASRFGQGLQRQQQTAASSVSPPLSSPWGRLSTIMPASHSFPSCMGEGSYGDNASVKAVSRRSGLASSSEPLSDAVELSSIPANQRFSVSVSDTWRRGGHDAELPELLRPTIQLGSVVLDDSSDDAITTSLSRRSSPTVTAVDEVRGVSRLQRRRRVDDDLRAMSGRGDTAALCGPYDVRFAQVSSLSESLADIVSSSRSTAHSSLTSATATFALGAAGQARISSAGRDGAGDTENECLPRRSATMMDINLSSILPDEEELAIRRRLQRSRNCQAPHAQRDRDIHGANVAALEPVRRHPVATRACASNVMELFVTNAPPLAPLGQQLPLRPEVRRLASSRCASGNSVSGAGGMAAVASEHQSAASHAHTARVWPPEPQHPFTSPMSSVSSWRTVARVSRRTVALLSALVCVWCVVAVVSPLVALQPRYAFSAVARVDSAAAETHFVQIHTNSVAELQALYQIAPASLSADAVMRLHHRTLSEGVERLERATQHLVPDDSAPPLRRLFYLRAMIRAYLVMSRNCELYARSRDGSRWRRYVVYPLADMKRYGVHRFGTFVGSSTLNPGAAAAWRDRVWTTAMCSAQSEVLACPSVLYVEEAMARDAAQFMYTDVNEAYESPQRKRKLKEWRMCLHRDWGSEVYLETLLSYIRSGVQGLTRDYNR</sequence>
<protein>
    <submittedName>
        <fullName evidence="2">Uncharacterized protein</fullName>
    </submittedName>
</protein>
<dbReference type="OrthoDB" id="266582at2759"/>
<name>A0A088S402_LEIPA</name>
<dbReference type="KEGG" id="lpan:LPMP_351880"/>
<proteinExistence type="predicted"/>
<dbReference type="EMBL" id="CP009404">
    <property type="protein sequence ID" value="AIO02325.1"/>
    <property type="molecule type" value="Genomic_DNA"/>
</dbReference>
<dbReference type="VEuPathDB" id="TriTrypDB:LPMP_351880"/>
<feature type="region of interest" description="Disordered" evidence="1">
    <location>
        <begin position="1"/>
        <end position="107"/>
    </location>
</feature>
<gene>
    <name evidence="2" type="ORF">LPMP_351880</name>
</gene>
<dbReference type="VEuPathDB" id="TriTrypDB:LPAL13_350024800"/>
<feature type="region of interest" description="Disordered" evidence="1">
    <location>
        <begin position="218"/>
        <end position="240"/>
    </location>
</feature>
<dbReference type="RefSeq" id="XP_010703125.1">
    <property type="nucleotide sequence ID" value="XM_010704823.1"/>
</dbReference>
<feature type="compositionally biased region" description="Low complexity" evidence="1">
    <location>
        <begin position="94"/>
        <end position="107"/>
    </location>
</feature>
<accession>A0A088S402</accession>
<dbReference type="GeneID" id="22579217"/>
<keyword evidence="3" id="KW-1185">Reference proteome</keyword>
<dbReference type="AlphaFoldDB" id="A0A088S402"/>
<evidence type="ECO:0000313" key="3">
    <source>
        <dbReference type="Proteomes" id="UP000063063"/>
    </source>
</evidence>
<organism evidence="2 3">
    <name type="scientific">Leishmania panamensis</name>
    <dbReference type="NCBI Taxonomy" id="5679"/>
    <lineage>
        <taxon>Eukaryota</taxon>
        <taxon>Discoba</taxon>
        <taxon>Euglenozoa</taxon>
        <taxon>Kinetoplastea</taxon>
        <taxon>Metakinetoplastina</taxon>
        <taxon>Trypanosomatida</taxon>
        <taxon>Trypanosomatidae</taxon>
        <taxon>Leishmaniinae</taxon>
        <taxon>Leishmania</taxon>
        <taxon>Leishmania guyanensis species complex</taxon>
    </lineage>
</organism>